<dbReference type="EMBL" id="MAHS01000003">
    <property type="protein sequence ID" value="OPB51881.1"/>
    <property type="molecule type" value="Genomic_DNA"/>
</dbReference>
<reference evidence="2 4" key="1">
    <citation type="submission" date="2016-02" db="EMBL/GenBank/DDBJ databases">
        <authorList>
            <person name="Nicholson A.C."/>
            <person name="Humrighouse B.W."/>
            <person name="Loparev V."/>
            <person name="Emery B."/>
            <person name="Graziano J."/>
            <person name="McQuiston J.R."/>
        </authorList>
    </citation>
    <scope>NUCLEOTIDE SEQUENCE [LARGE SCALE GENOMIC DNA]</scope>
    <source>
        <strain evidence="2 4">E6809</strain>
    </source>
</reference>
<dbReference type="PANTHER" id="PTHR33360">
    <property type="entry name" value="TRANSPOSASE FOR INSERTION SEQUENCE ELEMENT IS200"/>
    <property type="match status" value="1"/>
</dbReference>
<dbReference type="InterPro" id="IPR036515">
    <property type="entry name" value="Transposase_17_sf"/>
</dbReference>
<dbReference type="InterPro" id="IPR002686">
    <property type="entry name" value="Transposase_17"/>
</dbReference>
<reference evidence="3" key="2">
    <citation type="submission" date="2016-06" db="EMBL/GenBank/DDBJ databases">
        <authorList>
            <person name="Nicholson A.C."/>
        </authorList>
    </citation>
    <scope>NUCLEOTIDE SEQUENCE [LARGE SCALE GENOMIC DNA]</scope>
    <source>
        <strain evidence="3">E6809</strain>
    </source>
</reference>
<evidence type="ECO:0000313" key="2">
    <source>
        <dbReference type="EMBL" id="AQX51155.1"/>
    </source>
</evidence>
<gene>
    <name evidence="2" type="ORF">AYC66_10895</name>
    <name evidence="3" type="ORF">BAY09_11845</name>
</gene>
<dbReference type="Proteomes" id="UP000189738">
    <property type="component" value="Chromosome"/>
</dbReference>
<evidence type="ECO:0000313" key="4">
    <source>
        <dbReference type="Proteomes" id="UP000189738"/>
    </source>
</evidence>
<dbReference type="SUPFAM" id="SSF143422">
    <property type="entry name" value="Transposase IS200-like"/>
    <property type="match status" value="1"/>
</dbReference>
<feature type="domain" description="Transposase IS200-like" evidence="1">
    <location>
        <begin position="11"/>
        <end position="131"/>
    </location>
</feature>
<dbReference type="NCBIfam" id="NF033573">
    <property type="entry name" value="transpos_IS200"/>
    <property type="match status" value="1"/>
</dbReference>
<proteinExistence type="predicted"/>
<dbReference type="GO" id="GO:0003677">
    <property type="term" value="F:DNA binding"/>
    <property type="evidence" value="ECO:0007669"/>
    <property type="project" value="InterPro"/>
</dbReference>
<dbReference type="Pfam" id="PF01797">
    <property type="entry name" value="Y1_Tnp"/>
    <property type="match status" value="1"/>
</dbReference>
<accession>A0A494J884</accession>
<name>A0A494J884_9FLAO</name>
<evidence type="ECO:0000259" key="1">
    <source>
        <dbReference type="SMART" id="SM01321"/>
    </source>
</evidence>
<organism evidence="3">
    <name type="scientific">Elizabethkingia anophelis</name>
    <dbReference type="NCBI Taxonomy" id="1117645"/>
    <lineage>
        <taxon>Bacteria</taxon>
        <taxon>Pseudomonadati</taxon>
        <taxon>Bacteroidota</taxon>
        <taxon>Flavobacteriia</taxon>
        <taxon>Flavobacteriales</taxon>
        <taxon>Weeksellaceae</taxon>
        <taxon>Elizabethkingia</taxon>
    </lineage>
</organism>
<dbReference type="GO" id="GO:0006313">
    <property type="term" value="P:DNA transposition"/>
    <property type="evidence" value="ECO:0007669"/>
    <property type="project" value="InterPro"/>
</dbReference>
<dbReference type="SMART" id="SM01321">
    <property type="entry name" value="Y1_Tnp"/>
    <property type="match status" value="1"/>
</dbReference>
<dbReference type="Gene3D" id="3.30.70.1290">
    <property type="entry name" value="Transposase IS200-like"/>
    <property type="match status" value="1"/>
</dbReference>
<dbReference type="AlphaFoldDB" id="A0A494J884"/>
<dbReference type="GO" id="GO:0004803">
    <property type="term" value="F:transposase activity"/>
    <property type="evidence" value="ECO:0007669"/>
    <property type="project" value="InterPro"/>
</dbReference>
<sequence length="148" mass="17217">MSEYIHKSHNVSVLLYHFVCPAKYRRVVFSSAVDLSLKSICLEISNRYEIFFIEIGTDNDHVHFLIPSVPTESPTKIIRAVKSITAKEIFKLHPEVKQKLWGGEFWSKGYYVNTVGRHGDENTIQKYVKEQGKEKEYKKLHSQQLGLF</sequence>
<protein>
    <submittedName>
        <fullName evidence="3">Transposase</fullName>
    </submittedName>
</protein>
<evidence type="ECO:0000313" key="3">
    <source>
        <dbReference type="EMBL" id="OPB51881.1"/>
    </source>
</evidence>
<dbReference type="RefSeq" id="WP_078690787.1">
    <property type="nucleotide sequence ID" value="NZ_BQKS01000012.1"/>
</dbReference>
<dbReference type="EMBL" id="CP014339">
    <property type="protein sequence ID" value="AQX51155.1"/>
    <property type="molecule type" value="Genomic_DNA"/>
</dbReference>
<dbReference type="PANTHER" id="PTHR33360:SF4">
    <property type="entry name" value="TRANSPOSASE IS200-LIKE PROTEIN"/>
    <property type="match status" value="1"/>
</dbReference>